<dbReference type="OrthoDB" id="14911at2759"/>
<dbReference type="PROSITE" id="PS50035">
    <property type="entry name" value="PLD"/>
    <property type="match status" value="2"/>
</dbReference>
<dbReference type="HOGENOM" id="CLU_000690_2_2_1"/>
<dbReference type="PANTHER" id="PTHR18896:SF186">
    <property type="entry name" value="PHOSPHOLIPASE D"/>
    <property type="match status" value="1"/>
</dbReference>
<sequence length="842" mass="96373">MSFFKKIEELVQRVPEGLERTRNELVGTLNPNRRHDDPDEKLADEIRTEINNSHRFESFADQRSQNFVKWHVDGHDYMYALSEMLDSAKEAIFILDWWLTPELYLRRPPAYHPEWRLDRVLKRKAEQGVKIYVVVYKEVTLSMSMNSKHTKSALEALHPNIACMRHPDHVGAKDTVEFWSHHEKVVVVDNHRACIGGLDLCFGRWDTHNHPLADVHPTDFSRTLFPGQDYNNARVLDFQNVPDYASNAVSILESARMPWHDVHMTLVGDVVLDIVQHFTERWNEVKKRKYADESRYDWLALPHNVSASPNEAVVRHPHREQWQRMGRHFRQRFSLGEEEEPDLDYAQAPHGSCRVQAVRSVSDWSHGVLTEHSIQNAYRQLILEANHFIYIENQFFISTTQNEGPIKNLIAQALVERIITAYKDGAKFKVIIVIPEVPGFSGDIKEQSALKTIMAAQYRTMNRGGHSIYEELRKAGIEPLDYIRFYHLRAYDRVNAPLTTFIKTAEENSGVTFHEAQVALARQWVGEVHGEGEAAVPKTVTIKTPQETTETSVTEKTEVKTDAVPLPATEEEARQIIERFEAGAKAVRGDEDVADNVVQHMLNDETNLLAEKWLGTEEEELNSYISELLYIHSKVMIVDDKRVIMGSANINDRSQKGDGDSEIALVIEDDDTVKSTMDGKPFLAARFATTLRRQLFKEHLGLIPPQNVESRNEHVTSFMQPAPIPNADETESAEDAAVADPLADETLELWNGTAKKNRDIFTEIFRPVPTNLVRDWDAYEKYVPKVKTGHVVPEIPLERVKERLAQVKGALVECPVDFLIDEKEFVEGPDWVGLNPTLPIYI</sequence>
<evidence type="ECO:0000256" key="2">
    <source>
        <dbReference type="ARBA" id="ARBA00022801"/>
    </source>
</evidence>
<evidence type="ECO:0000256" key="4">
    <source>
        <dbReference type="ARBA" id="ARBA00023098"/>
    </source>
</evidence>
<accession>A0A0C9T6I7</accession>
<dbReference type="GO" id="GO:0006654">
    <property type="term" value="P:phosphatidic acid biosynthetic process"/>
    <property type="evidence" value="ECO:0007669"/>
    <property type="project" value="InterPro"/>
</dbReference>
<dbReference type="GO" id="GO:0009395">
    <property type="term" value="P:phospholipid catabolic process"/>
    <property type="evidence" value="ECO:0007669"/>
    <property type="project" value="TreeGrafter"/>
</dbReference>
<evidence type="ECO:0000256" key="5">
    <source>
        <dbReference type="PIRNR" id="PIRNR009376"/>
    </source>
</evidence>
<keyword evidence="8" id="KW-1185">Reference proteome</keyword>
<name>A0A0C9T6I7_PLICR</name>
<evidence type="ECO:0000259" key="6">
    <source>
        <dbReference type="PROSITE" id="PS50035"/>
    </source>
</evidence>
<dbReference type="AlphaFoldDB" id="A0A0C9T6I7"/>
<keyword evidence="3 5" id="KW-0442">Lipid degradation</keyword>
<dbReference type="Proteomes" id="UP000053263">
    <property type="component" value="Unassembled WGS sequence"/>
</dbReference>
<proteinExistence type="inferred from homology"/>
<dbReference type="Pfam" id="PF13091">
    <property type="entry name" value="PLDc_2"/>
    <property type="match status" value="1"/>
</dbReference>
<dbReference type="CDD" id="cd09141">
    <property type="entry name" value="PLDc_vPLD1_2_yPLD_like_2"/>
    <property type="match status" value="1"/>
</dbReference>
<keyword evidence="2 5" id="KW-0378">Hydrolase</keyword>
<dbReference type="InterPro" id="IPR015679">
    <property type="entry name" value="PLipase_D_fam"/>
</dbReference>
<dbReference type="GO" id="GO:0035556">
    <property type="term" value="P:intracellular signal transduction"/>
    <property type="evidence" value="ECO:0007669"/>
    <property type="project" value="InterPro"/>
</dbReference>
<evidence type="ECO:0000313" key="8">
    <source>
        <dbReference type="Proteomes" id="UP000053263"/>
    </source>
</evidence>
<keyword evidence="1" id="KW-0677">Repeat</keyword>
<feature type="domain" description="PLD phosphodiesterase" evidence="6">
    <location>
        <begin position="627"/>
        <end position="654"/>
    </location>
</feature>
<evidence type="ECO:0000256" key="1">
    <source>
        <dbReference type="ARBA" id="ARBA00022737"/>
    </source>
</evidence>
<reference evidence="7 8" key="1">
    <citation type="submission" date="2014-06" db="EMBL/GenBank/DDBJ databases">
        <title>Evolutionary Origins and Diversification of the Mycorrhizal Mutualists.</title>
        <authorList>
            <consortium name="DOE Joint Genome Institute"/>
            <consortium name="Mycorrhizal Genomics Consortium"/>
            <person name="Kohler A."/>
            <person name="Kuo A."/>
            <person name="Nagy L.G."/>
            <person name="Floudas D."/>
            <person name="Copeland A."/>
            <person name="Barry K.W."/>
            <person name="Cichocki N."/>
            <person name="Veneault-Fourrey C."/>
            <person name="LaButti K."/>
            <person name="Lindquist E.A."/>
            <person name="Lipzen A."/>
            <person name="Lundell T."/>
            <person name="Morin E."/>
            <person name="Murat C."/>
            <person name="Riley R."/>
            <person name="Ohm R."/>
            <person name="Sun H."/>
            <person name="Tunlid A."/>
            <person name="Henrissat B."/>
            <person name="Grigoriev I.V."/>
            <person name="Hibbett D.S."/>
            <person name="Martin F."/>
        </authorList>
    </citation>
    <scope>NUCLEOTIDE SEQUENCE [LARGE SCALE GENOMIC DNA]</scope>
    <source>
        <strain evidence="7 8">FD-325 SS-3</strain>
    </source>
</reference>
<feature type="domain" description="PLD phosphodiesterase" evidence="6">
    <location>
        <begin position="177"/>
        <end position="204"/>
    </location>
</feature>
<comment type="similarity">
    <text evidence="5">Belongs to the phospholipase D family.</text>
</comment>
<keyword evidence="4" id="KW-0443">Lipid metabolism</keyword>
<dbReference type="InterPro" id="IPR016555">
    <property type="entry name" value="PLipase_D_euk"/>
</dbReference>
<dbReference type="PIRSF" id="PIRSF009376">
    <property type="entry name" value="Phospholipase_D_euk"/>
    <property type="match status" value="1"/>
</dbReference>
<evidence type="ECO:0000313" key="7">
    <source>
        <dbReference type="EMBL" id="KII84949.1"/>
    </source>
</evidence>
<gene>
    <name evidence="7" type="ORF">PLICRDRAFT_45800</name>
</gene>
<dbReference type="InterPro" id="IPR001736">
    <property type="entry name" value="PLipase_D/transphosphatidylase"/>
</dbReference>
<dbReference type="EMBL" id="KN832569">
    <property type="protein sequence ID" value="KII84949.1"/>
    <property type="molecule type" value="Genomic_DNA"/>
</dbReference>
<dbReference type="InterPro" id="IPR025202">
    <property type="entry name" value="PLD-like_dom"/>
</dbReference>
<dbReference type="Pfam" id="PF00614">
    <property type="entry name" value="PLDc"/>
    <property type="match status" value="1"/>
</dbReference>
<dbReference type="SMART" id="SM00155">
    <property type="entry name" value="PLDc"/>
    <property type="match status" value="2"/>
</dbReference>
<dbReference type="EC" id="3.1.4.4" evidence="5"/>
<dbReference type="SUPFAM" id="SSF56024">
    <property type="entry name" value="Phospholipase D/nuclease"/>
    <property type="match status" value="2"/>
</dbReference>
<dbReference type="CDD" id="cd09138">
    <property type="entry name" value="PLDc_vPLD1_2_yPLD_like_1"/>
    <property type="match status" value="1"/>
</dbReference>
<dbReference type="PANTHER" id="PTHR18896">
    <property type="entry name" value="PHOSPHOLIPASE D"/>
    <property type="match status" value="1"/>
</dbReference>
<dbReference type="GO" id="GO:0004630">
    <property type="term" value="F:phospholipase D activity"/>
    <property type="evidence" value="ECO:0007669"/>
    <property type="project" value="UniProtKB-UniRule"/>
</dbReference>
<comment type="catalytic activity">
    <reaction evidence="5">
        <text>a 1,2-diacyl-sn-glycero-3-phosphocholine + H2O = a 1,2-diacyl-sn-glycero-3-phosphate + choline + H(+)</text>
        <dbReference type="Rhea" id="RHEA:14445"/>
        <dbReference type="ChEBI" id="CHEBI:15354"/>
        <dbReference type="ChEBI" id="CHEBI:15377"/>
        <dbReference type="ChEBI" id="CHEBI:15378"/>
        <dbReference type="ChEBI" id="CHEBI:57643"/>
        <dbReference type="ChEBI" id="CHEBI:58608"/>
        <dbReference type="EC" id="3.1.4.4"/>
    </reaction>
</comment>
<evidence type="ECO:0000256" key="3">
    <source>
        <dbReference type="ARBA" id="ARBA00022963"/>
    </source>
</evidence>
<organism evidence="7 8">
    <name type="scientific">Plicaturopsis crispa FD-325 SS-3</name>
    <dbReference type="NCBI Taxonomy" id="944288"/>
    <lineage>
        <taxon>Eukaryota</taxon>
        <taxon>Fungi</taxon>
        <taxon>Dikarya</taxon>
        <taxon>Basidiomycota</taxon>
        <taxon>Agaricomycotina</taxon>
        <taxon>Agaricomycetes</taxon>
        <taxon>Agaricomycetidae</taxon>
        <taxon>Amylocorticiales</taxon>
        <taxon>Amylocorticiaceae</taxon>
        <taxon>Plicatura</taxon>
        <taxon>Plicaturopsis crispa</taxon>
    </lineage>
</organism>
<dbReference type="Gene3D" id="3.30.870.10">
    <property type="entry name" value="Endonuclease Chain A"/>
    <property type="match status" value="3"/>
</dbReference>
<protein>
    <recommendedName>
        <fullName evidence="5">Phospholipase</fullName>
        <ecNumber evidence="5">3.1.4.4</ecNumber>
    </recommendedName>
</protein>